<keyword evidence="4" id="KW-0472">Membrane</keyword>
<dbReference type="GO" id="GO:0016757">
    <property type="term" value="F:glycosyltransferase activity"/>
    <property type="evidence" value="ECO:0007669"/>
    <property type="project" value="UniProtKB-KW"/>
</dbReference>
<dbReference type="GO" id="GO:0016020">
    <property type="term" value="C:membrane"/>
    <property type="evidence" value="ECO:0007669"/>
    <property type="project" value="UniProtKB-SubCell"/>
</dbReference>
<keyword evidence="5" id="KW-0325">Glycoprotein</keyword>
<feature type="chain" id="PRO_5040246069" description="Core-2/I-branching beta-1,6-N-acetylglucosaminyltransferase family protein" evidence="7">
    <location>
        <begin position="32"/>
        <end position="376"/>
    </location>
</feature>
<dbReference type="Pfam" id="PF02485">
    <property type="entry name" value="Branch"/>
    <property type="match status" value="1"/>
</dbReference>
<dbReference type="AlphaFoldDB" id="A0A9Q0K148"/>
<keyword evidence="7" id="KW-0732">Signal</keyword>
<dbReference type="Proteomes" id="UP001141806">
    <property type="component" value="Unassembled WGS sequence"/>
</dbReference>
<organism evidence="8 9">
    <name type="scientific">Protea cynaroides</name>
    <dbReference type="NCBI Taxonomy" id="273540"/>
    <lineage>
        <taxon>Eukaryota</taxon>
        <taxon>Viridiplantae</taxon>
        <taxon>Streptophyta</taxon>
        <taxon>Embryophyta</taxon>
        <taxon>Tracheophyta</taxon>
        <taxon>Spermatophyta</taxon>
        <taxon>Magnoliopsida</taxon>
        <taxon>Proteales</taxon>
        <taxon>Proteaceae</taxon>
        <taxon>Protea</taxon>
    </lineage>
</organism>
<feature type="region of interest" description="Disordered" evidence="6">
    <location>
        <begin position="33"/>
        <end position="67"/>
    </location>
</feature>
<comment type="caution">
    <text evidence="8">The sequence shown here is derived from an EMBL/GenBank/DDBJ whole genome shotgun (WGS) entry which is preliminary data.</text>
</comment>
<evidence type="ECO:0000256" key="1">
    <source>
        <dbReference type="ARBA" id="ARBA00004606"/>
    </source>
</evidence>
<keyword evidence="3" id="KW-0808">Transferase</keyword>
<keyword evidence="2" id="KW-0328">Glycosyltransferase</keyword>
<keyword evidence="9" id="KW-1185">Reference proteome</keyword>
<proteinExistence type="predicted"/>
<protein>
    <recommendedName>
        <fullName evidence="10">Core-2/I-branching beta-1,6-N-acetylglucosaminyltransferase family protein</fullName>
    </recommendedName>
</protein>
<evidence type="ECO:0000256" key="3">
    <source>
        <dbReference type="ARBA" id="ARBA00022679"/>
    </source>
</evidence>
<dbReference type="EMBL" id="JAMYWD010000010">
    <property type="protein sequence ID" value="KAJ4959281.1"/>
    <property type="molecule type" value="Genomic_DNA"/>
</dbReference>
<dbReference type="PANTHER" id="PTHR31042:SF60">
    <property type="entry name" value="CORE-2_I-BRANCHING BETA-1,6-N-ACETYLGLUCOSAMINYLTRANSFERASE FAMILY PROTEIN"/>
    <property type="match status" value="1"/>
</dbReference>
<gene>
    <name evidence="8" type="ORF">NE237_026392</name>
</gene>
<evidence type="ECO:0000256" key="4">
    <source>
        <dbReference type="ARBA" id="ARBA00023136"/>
    </source>
</evidence>
<dbReference type="PANTHER" id="PTHR31042">
    <property type="entry name" value="CORE-2/I-BRANCHING BETA-1,6-N-ACETYLGLUCOSAMINYLTRANSFERASE FAMILY PROTEIN-RELATED"/>
    <property type="match status" value="1"/>
</dbReference>
<reference evidence="8" key="1">
    <citation type="journal article" date="2023" name="Plant J.">
        <title>The genome of the king protea, Protea cynaroides.</title>
        <authorList>
            <person name="Chang J."/>
            <person name="Duong T.A."/>
            <person name="Schoeman C."/>
            <person name="Ma X."/>
            <person name="Roodt D."/>
            <person name="Barker N."/>
            <person name="Li Z."/>
            <person name="Van de Peer Y."/>
            <person name="Mizrachi E."/>
        </authorList>
    </citation>
    <scope>NUCLEOTIDE SEQUENCE</scope>
    <source>
        <tissue evidence="8">Young leaves</tissue>
    </source>
</reference>
<comment type="subcellular location">
    <subcellularLocation>
        <location evidence="1">Membrane</location>
        <topology evidence="1">Single-pass type II membrane protein</topology>
    </subcellularLocation>
</comment>
<evidence type="ECO:0000256" key="5">
    <source>
        <dbReference type="ARBA" id="ARBA00023180"/>
    </source>
</evidence>
<name>A0A9Q0K148_9MAGN</name>
<evidence type="ECO:0000256" key="6">
    <source>
        <dbReference type="SAM" id="MobiDB-lite"/>
    </source>
</evidence>
<feature type="signal peptide" evidence="7">
    <location>
        <begin position="1"/>
        <end position="31"/>
    </location>
</feature>
<dbReference type="InterPro" id="IPR044174">
    <property type="entry name" value="BC10-like"/>
</dbReference>
<feature type="compositionally biased region" description="Pro residues" evidence="6">
    <location>
        <begin position="52"/>
        <end position="63"/>
    </location>
</feature>
<evidence type="ECO:0000313" key="8">
    <source>
        <dbReference type="EMBL" id="KAJ4959281.1"/>
    </source>
</evidence>
<sequence length="376" mass="42580">MIAPNPVSLCCALLLCMPLAILFTITSPTATTTTNHNNSDKNPAGNFISIGSPPPPSPPPPPLPEDDKSLFRLAARMNRKPWPPGAPKKVAFLFLTTTPLPFAPLWELFFNQTHTNNKKLFNIYIHADPSSHYEQPFSGVFTDRVIHSKPTQRFTPSLVSAARRLLAHALLDDPANAMFPLVSASCIPLHSFHFIYKTLIQSKKSFIEILANEPGAYGRYVARGEDTMLPEIPFQDFRIGSQFYILTRRHARLVVKDERLWSKFKLPCIQWDTCYPEENYFPTLLSMEDRSRCVPATLTHVDWSRQSGGHPREYEASEVGPDLILSLRRDRPRYDGNFTNSSSPAREDAPFLFARKFSPESLEPLMRIANDVILRD</sequence>
<evidence type="ECO:0000256" key="7">
    <source>
        <dbReference type="SAM" id="SignalP"/>
    </source>
</evidence>
<dbReference type="OrthoDB" id="191334at2759"/>
<evidence type="ECO:0000313" key="9">
    <source>
        <dbReference type="Proteomes" id="UP001141806"/>
    </source>
</evidence>
<evidence type="ECO:0000256" key="2">
    <source>
        <dbReference type="ARBA" id="ARBA00022676"/>
    </source>
</evidence>
<dbReference type="InterPro" id="IPR003406">
    <property type="entry name" value="Glyco_trans_14"/>
</dbReference>
<evidence type="ECO:0008006" key="10">
    <source>
        <dbReference type="Google" id="ProtNLM"/>
    </source>
</evidence>
<accession>A0A9Q0K148</accession>